<dbReference type="Gene3D" id="3.30.360.10">
    <property type="entry name" value="Dihydrodipicolinate Reductase, domain 2"/>
    <property type="match status" value="1"/>
</dbReference>
<organism evidence="6 7">
    <name type="scientific">Legionella dresdenensis</name>
    <dbReference type="NCBI Taxonomy" id="450200"/>
    <lineage>
        <taxon>Bacteria</taxon>
        <taxon>Pseudomonadati</taxon>
        <taxon>Pseudomonadota</taxon>
        <taxon>Gammaproteobacteria</taxon>
        <taxon>Legionellales</taxon>
        <taxon>Legionellaceae</taxon>
        <taxon>Legionella</taxon>
    </lineage>
</organism>
<dbReference type="InterPro" id="IPR006424">
    <property type="entry name" value="Glyceraldehyde-3-P_DH_1"/>
</dbReference>
<protein>
    <recommendedName>
        <fullName evidence="4">Glyceraldehyde-3-phosphate dehydrogenase</fullName>
        <ecNumber evidence="4">1.2.1.-</ecNumber>
    </recommendedName>
</protein>
<dbReference type="Pfam" id="PF00044">
    <property type="entry name" value="Gp_dh_N"/>
    <property type="match status" value="1"/>
</dbReference>
<dbReference type="InterPro" id="IPR020831">
    <property type="entry name" value="GlycerAld/Erythrose_P_DH"/>
</dbReference>
<dbReference type="PIRSF" id="PIRSF000149">
    <property type="entry name" value="GAP_DH"/>
    <property type="match status" value="1"/>
</dbReference>
<dbReference type="Pfam" id="PF02800">
    <property type="entry name" value="Gp_dh_C"/>
    <property type="match status" value="1"/>
</dbReference>
<feature type="domain" description="Glyceraldehyde 3-phosphate dehydrogenase NAD(P) binding" evidence="5">
    <location>
        <begin position="3"/>
        <end position="154"/>
    </location>
</feature>
<dbReference type="PRINTS" id="PR00078">
    <property type="entry name" value="G3PDHDRGNASE"/>
</dbReference>
<dbReference type="PROSITE" id="PS00071">
    <property type="entry name" value="GAPDH"/>
    <property type="match status" value="1"/>
</dbReference>
<evidence type="ECO:0000256" key="4">
    <source>
        <dbReference type="RuleBase" id="RU361160"/>
    </source>
</evidence>
<proteinExistence type="inferred from homology"/>
<dbReference type="EMBL" id="JBHSAB010000004">
    <property type="protein sequence ID" value="MFC3908392.1"/>
    <property type="molecule type" value="Genomic_DNA"/>
</dbReference>
<comment type="similarity">
    <text evidence="1 3">Belongs to the glyceraldehyde-3-phosphate dehydrogenase family.</text>
</comment>
<dbReference type="SMART" id="SM00846">
    <property type="entry name" value="Gp_dh_N"/>
    <property type="match status" value="1"/>
</dbReference>
<comment type="caution">
    <text evidence="6">The sequence shown here is derived from an EMBL/GenBank/DDBJ whole genome shotgun (WGS) entry which is preliminary data.</text>
</comment>
<evidence type="ECO:0000256" key="1">
    <source>
        <dbReference type="ARBA" id="ARBA00007406"/>
    </source>
</evidence>
<name>A0ABV8CEL1_9GAMM</name>
<dbReference type="InterPro" id="IPR020830">
    <property type="entry name" value="GlycerAld_3-P_DH_AS"/>
</dbReference>
<dbReference type="EC" id="1.2.1.-" evidence="4"/>
<dbReference type="InterPro" id="IPR020828">
    <property type="entry name" value="GlycerAld_3-P_DH_NAD(P)-bd"/>
</dbReference>
<accession>A0ABV8CEL1</accession>
<gene>
    <name evidence="6" type="primary">gap</name>
    <name evidence="6" type="ORF">ACFORL_04790</name>
</gene>
<dbReference type="PANTHER" id="PTHR43148">
    <property type="entry name" value="GLYCERALDEHYDE-3-PHOSPHATE DEHYDROGENASE 2"/>
    <property type="match status" value="1"/>
</dbReference>
<dbReference type="NCBIfam" id="TIGR01534">
    <property type="entry name" value="GAPDH-I"/>
    <property type="match status" value="1"/>
</dbReference>
<keyword evidence="7" id="KW-1185">Reference proteome</keyword>
<sequence length="330" mass="36197">MTLRVAINGYGRIGRCILRAIYEYGREKEFDIVAINDLSGIETTAHLTRYDSTHGRFNADVQTEGNKLIINGHAIEVIAERNPEALPWKELNVDIVFECTGYFTEREKAMQHITAGAKKVLISAPGKNADATIVFGVNHETLKASDIIVSNASCTTNCLAPVVKPLHEAIGIEHGLVNTVHAYTKDQMLLDGSHSDLRRARSATQSIIPTKTGAASAVGLVLPELAGKLDGFAMRVPTLNVSVVDLTFNAKRETSVAEVNDIMRQAKNNILHINDTPLVSCDFNHYPASAVFDTTQTKVLGKLVKVVAWYDNEWGFSNRMLDTAACMMTR</sequence>
<dbReference type="InterPro" id="IPR020829">
    <property type="entry name" value="GlycerAld_3-P_DH_cat"/>
</dbReference>
<dbReference type="SUPFAM" id="SSF51735">
    <property type="entry name" value="NAD(P)-binding Rossmann-fold domains"/>
    <property type="match status" value="1"/>
</dbReference>
<dbReference type="CDD" id="cd18126">
    <property type="entry name" value="GAPDH_I_C"/>
    <property type="match status" value="1"/>
</dbReference>
<dbReference type="SUPFAM" id="SSF55347">
    <property type="entry name" value="Glyceraldehyde-3-phosphate dehydrogenase-like, C-terminal domain"/>
    <property type="match status" value="1"/>
</dbReference>
<evidence type="ECO:0000259" key="5">
    <source>
        <dbReference type="SMART" id="SM00846"/>
    </source>
</evidence>
<dbReference type="Gene3D" id="3.40.50.720">
    <property type="entry name" value="NAD(P)-binding Rossmann-like Domain"/>
    <property type="match status" value="1"/>
</dbReference>
<dbReference type="CDD" id="cd05214">
    <property type="entry name" value="GAPDH_I_N"/>
    <property type="match status" value="1"/>
</dbReference>
<evidence type="ECO:0000313" key="6">
    <source>
        <dbReference type="EMBL" id="MFC3908392.1"/>
    </source>
</evidence>
<reference evidence="7" key="1">
    <citation type="journal article" date="2019" name="Int. J. Syst. Evol. Microbiol.">
        <title>The Global Catalogue of Microorganisms (GCM) 10K type strain sequencing project: providing services to taxonomists for standard genome sequencing and annotation.</title>
        <authorList>
            <consortium name="The Broad Institute Genomics Platform"/>
            <consortium name="The Broad Institute Genome Sequencing Center for Infectious Disease"/>
            <person name="Wu L."/>
            <person name="Ma J."/>
        </authorList>
    </citation>
    <scope>NUCLEOTIDE SEQUENCE [LARGE SCALE GENOMIC DNA]</scope>
    <source>
        <strain evidence="7">CCUG 59858</strain>
    </source>
</reference>
<dbReference type="InterPro" id="IPR036291">
    <property type="entry name" value="NAD(P)-bd_dom_sf"/>
</dbReference>
<dbReference type="RefSeq" id="WP_382341615.1">
    <property type="nucleotide sequence ID" value="NZ_JBHSAB010000004.1"/>
</dbReference>
<keyword evidence="2 4" id="KW-0560">Oxidoreductase</keyword>
<evidence type="ECO:0000256" key="2">
    <source>
        <dbReference type="ARBA" id="ARBA00023002"/>
    </source>
</evidence>
<dbReference type="Proteomes" id="UP001595758">
    <property type="component" value="Unassembled WGS sequence"/>
</dbReference>
<evidence type="ECO:0000313" key="7">
    <source>
        <dbReference type="Proteomes" id="UP001595758"/>
    </source>
</evidence>
<evidence type="ECO:0000256" key="3">
    <source>
        <dbReference type="RuleBase" id="RU000397"/>
    </source>
</evidence>